<dbReference type="EMBL" id="CP034345">
    <property type="protein sequence ID" value="QGX96195.1"/>
    <property type="molecule type" value="Genomic_DNA"/>
</dbReference>
<sequence length="173" mass="19842">MTDEPSYLYVVDYADDAERKRVEYLFNNWSEGELRRPEGVVRLAADVDHDSLYERLISKVPEERIRAYRLEESGAEVSPTTRTVERTVPAEPDAVESFVEYMLSKKKAVLQSAAHNEYEMYTKKGRATAAYELDEADDGTTVRLRIRGYSDAPSFLAEFFETELTDYAASQRS</sequence>
<reference evidence="1 2" key="1">
    <citation type="submission" date="2018-12" db="EMBL/GenBank/DDBJ databases">
        <title>Complete genome sequence of Haloplanus rallus MBLA0036.</title>
        <authorList>
            <person name="Nam Y.-d."/>
            <person name="Kang J."/>
            <person name="Chung W.-H."/>
            <person name="Park Y.S."/>
        </authorList>
    </citation>
    <scope>NUCLEOTIDE SEQUENCE [LARGE SCALE GENOMIC DNA]</scope>
    <source>
        <strain evidence="1 2">MBLA0036</strain>
    </source>
</reference>
<name>A0A6B9F6N1_9EURY</name>
<dbReference type="GeneID" id="99243982"/>
<organism evidence="1 2">
    <name type="scientific">Haloplanus rallus</name>
    <dbReference type="NCBI Taxonomy" id="1816183"/>
    <lineage>
        <taxon>Archaea</taxon>
        <taxon>Methanobacteriati</taxon>
        <taxon>Methanobacteriota</taxon>
        <taxon>Stenosarchaea group</taxon>
        <taxon>Halobacteria</taxon>
        <taxon>Halobacteriales</taxon>
        <taxon>Haloferacaceae</taxon>
        <taxon>Haloplanus</taxon>
    </lineage>
</organism>
<accession>A0A6B9F6N1</accession>
<dbReference type="AlphaFoldDB" id="A0A6B9F6N1"/>
<dbReference type="Proteomes" id="UP000428325">
    <property type="component" value="Chromosome"/>
</dbReference>
<keyword evidence="2" id="KW-1185">Reference proteome</keyword>
<protein>
    <submittedName>
        <fullName evidence="1">Uncharacterized protein</fullName>
    </submittedName>
</protein>
<evidence type="ECO:0000313" key="2">
    <source>
        <dbReference type="Proteomes" id="UP000428325"/>
    </source>
</evidence>
<dbReference type="KEGG" id="hra:EI982_16125"/>
<dbReference type="RefSeq" id="WP_157690659.1">
    <property type="nucleotide sequence ID" value="NZ_CP034345.1"/>
</dbReference>
<gene>
    <name evidence="1" type="ORF">EI982_16125</name>
</gene>
<dbReference type="OrthoDB" id="65910at2157"/>
<evidence type="ECO:0000313" key="1">
    <source>
        <dbReference type="EMBL" id="QGX96195.1"/>
    </source>
</evidence>
<proteinExistence type="predicted"/>